<accession>A0A238U5I2</accession>
<dbReference type="EMBL" id="LT899436">
    <property type="protein sequence ID" value="SNR14471.1"/>
    <property type="molecule type" value="Genomic_DNA"/>
</dbReference>
<dbReference type="AlphaFoldDB" id="A0A238U5I2"/>
<gene>
    <name evidence="1" type="ORF">TJEJU_0696</name>
</gene>
<evidence type="ECO:0008006" key="3">
    <source>
        <dbReference type="Google" id="ProtNLM"/>
    </source>
</evidence>
<dbReference type="PANTHER" id="PTHR31299:SF0">
    <property type="entry name" value="ESTERASE, PUTATIVE (AFU_ORTHOLOGUE AFUA_1G05850)-RELATED"/>
    <property type="match status" value="1"/>
</dbReference>
<dbReference type="GO" id="GO:0046677">
    <property type="term" value="P:response to antibiotic"/>
    <property type="evidence" value="ECO:0007669"/>
    <property type="project" value="InterPro"/>
</dbReference>
<dbReference type="InterPro" id="IPR052036">
    <property type="entry name" value="Hydrolase/PRTase-associated"/>
</dbReference>
<dbReference type="Gene3D" id="3.40.1660.10">
    <property type="entry name" value="EreA-like (biosynthetic domain)"/>
    <property type="match status" value="1"/>
</dbReference>
<name>A0A238U5I2_9FLAO</name>
<dbReference type="CDD" id="cd14728">
    <property type="entry name" value="Ere-like"/>
    <property type="match status" value="1"/>
</dbReference>
<dbReference type="Gene3D" id="3.30.1870.10">
    <property type="entry name" value="EreA-like, domain 2"/>
    <property type="match status" value="1"/>
</dbReference>
<dbReference type="KEGG" id="tje:TJEJU_0696"/>
<dbReference type="Proteomes" id="UP000215214">
    <property type="component" value="Chromosome TJEJU"/>
</dbReference>
<dbReference type="PANTHER" id="PTHR31299">
    <property type="entry name" value="ESTERASE, PUTATIVE (AFU_ORTHOLOGUE AFUA_1G05850)-RELATED"/>
    <property type="match status" value="1"/>
</dbReference>
<sequence>METKKLNKIGMKYFYCKIKKKEIRQKLVLIICLILMIKLNSQTFTKISNKEFENSNFKELSFLQEELKNVQIIGLGEALHNMGGTYTAKVKMVKYLHKKCGFDVIAFESPFYNSSKVNELIKKGQANKDSINYNISGVWSTSETKELFEYIIETQKTDRPLEFIGFDESFFASTDTQDLTKDYANFINNLEEENKISFKLDSTFYNAINTVADRSYSFSKRAPQDTLLLYNKFREIRKELSKIEKKDNLFNDFWSEVTNNLQSVYRKNYKRSNRDKRMASNVKFLANKKYPNKKIMLWAATSHLLSNPNSIKNYRVSKKYNKKKMGVYLKKEYGERYYVMAFTPFKGKFGFKGMLGLGKTKVRSKKGGLEYYINNKYDSDFVYLSLKNKDNINEIKKNKIGRSNIVWLEGMRYKGEIMDIPNAVDGIFYLKDERLVNSKKISSN</sequence>
<organism evidence="1 2">
    <name type="scientific">Tenacibaculum jejuense</name>
    <dbReference type="NCBI Taxonomy" id="584609"/>
    <lineage>
        <taxon>Bacteria</taxon>
        <taxon>Pseudomonadati</taxon>
        <taxon>Bacteroidota</taxon>
        <taxon>Flavobacteriia</taxon>
        <taxon>Flavobacteriales</taxon>
        <taxon>Flavobacteriaceae</taxon>
        <taxon>Tenacibaculum</taxon>
    </lineage>
</organism>
<reference evidence="1 2" key="1">
    <citation type="submission" date="2017-07" db="EMBL/GenBank/DDBJ databases">
        <authorList>
            <person name="Sun Z.S."/>
            <person name="Albrecht U."/>
            <person name="Echele G."/>
            <person name="Lee C.C."/>
        </authorList>
    </citation>
    <scope>NUCLEOTIDE SEQUENCE [LARGE SCALE GENOMIC DNA]</scope>
    <source>
        <strain evidence="2">type strain: KCTC 22618</strain>
    </source>
</reference>
<dbReference type="InterPro" id="IPR007815">
    <property type="entry name" value="Emycin_Estase"/>
</dbReference>
<keyword evidence="2" id="KW-1185">Reference proteome</keyword>
<proteinExistence type="predicted"/>
<protein>
    <recommendedName>
        <fullName evidence="3">Erythromycin esterase</fullName>
    </recommendedName>
</protein>
<dbReference type="SUPFAM" id="SSF159501">
    <property type="entry name" value="EreA/ChaN-like"/>
    <property type="match status" value="1"/>
</dbReference>
<dbReference type="Gene3D" id="1.20.1440.30">
    <property type="entry name" value="Biosynthetic Protein domain"/>
    <property type="match status" value="1"/>
</dbReference>
<evidence type="ECO:0000313" key="1">
    <source>
        <dbReference type="EMBL" id="SNR14471.1"/>
    </source>
</evidence>
<evidence type="ECO:0000313" key="2">
    <source>
        <dbReference type="Proteomes" id="UP000215214"/>
    </source>
</evidence>
<dbReference type="Pfam" id="PF05139">
    <property type="entry name" value="Erythro_esteras"/>
    <property type="match status" value="1"/>
</dbReference>